<feature type="compositionally biased region" description="Low complexity" evidence="1">
    <location>
        <begin position="90"/>
        <end position="105"/>
    </location>
</feature>
<feature type="region of interest" description="Disordered" evidence="1">
    <location>
        <begin position="71"/>
        <end position="105"/>
    </location>
</feature>
<reference evidence="3" key="2">
    <citation type="submission" date="2021-09" db="EMBL/GenBank/DDBJ databases">
        <authorList>
            <person name="Jia N."/>
            <person name="Wang J."/>
            <person name="Shi W."/>
            <person name="Du L."/>
            <person name="Sun Y."/>
            <person name="Zhan W."/>
            <person name="Jiang J."/>
            <person name="Wang Q."/>
            <person name="Zhang B."/>
            <person name="Ji P."/>
            <person name="Sakyi L.B."/>
            <person name="Cui X."/>
            <person name="Yuan T."/>
            <person name="Jiang B."/>
            <person name="Yang W."/>
            <person name="Lam T.T.-Y."/>
            <person name="Chang Q."/>
            <person name="Ding S."/>
            <person name="Wang X."/>
            <person name="Zhu J."/>
            <person name="Ruan X."/>
            <person name="Zhao L."/>
            <person name="Wei J."/>
            <person name="Que T."/>
            <person name="Du C."/>
            <person name="Cheng J."/>
            <person name="Dai P."/>
            <person name="Han X."/>
            <person name="Huang E."/>
            <person name="Gao Y."/>
            <person name="Liu J."/>
            <person name="Shao H."/>
            <person name="Ye R."/>
            <person name="Li L."/>
            <person name="Wei W."/>
            <person name="Wang X."/>
            <person name="Wang C."/>
            <person name="Huo Q."/>
            <person name="Li W."/>
            <person name="Guo W."/>
            <person name="Chen H."/>
            <person name="Chen S."/>
            <person name="Zhou L."/>
            <person name="Zhou L."/>
            <person name="Ni X."/>
            <person name="Tian J."/>
            <person name="Zhou Y."/>
            <person name="Sheng Y."/>
            <person name="Liu T."/>
            <person name="Pan Y."/>
            <person name="Xia L."/>
            <person name="Li J."/>
            <person name="Zhao F."/>
            <person name="Cao W."/>
        </authorList>
    </citation>
    <scope>NUCLEOTIDE SEQUENCE</scope>
    <source>
        <strain evidence="3">Rmic-2018</strain>
        <tissue evidence="3">Larvae</tissue>
    </source>
</reference>
<reference evidence="3" key="1">
    <citation type="journal article" date="2020" name="Cell">
        <title>Large-Scale Comparative Analyses of Tick Genomes Elucidate Their Genetic Diversity and Vector Capacities.</title>
        <authorList>
            <consortium name="Tick Genome and Microbiome Consortium (TIGMIC)"/>
            <person name="Jia N."/>
            <person name="Wang J."/>
            <person name="Shi W."/>
            <person name="Du L."/>
            <person name="Sun Y."/>
            <person name="Zhan W."/>
            <person name="Jiang J.F."/>
            <person name="Wang Q."/>
            <person name="Zhang B."/>
            <person name="Ji P."/>
            <person name="Bell-Sakyi L."/>
            <person name="Cui X.M."/>
            <person name="Yuan T.T."/>
            <person name="Jiang B.G."/>
            <person name="Yang W.F."/>
            <person name="Lam T.T."/>
            <person name="Chang Q.C."/>
            <person name="Ding S.J."/>
            <person name="Wang X.J."/>
            <person name="Zhu J.G."/>
            <person name="Ruan X.D."/>
            <person name="Zhao L."/>
            <person name="Wei J.T."/>
            <person name="Ye R.Z."/>
            <person name="Que T.C."/>
            <person name="Du C.H."/>
            <person name="Zhou Y.H."/>
            <person name="Cheng J.X."/>
            <person name="Dai P.F."/>
            <person name="Guo W.B."/>
            <person name="Han X.H."/>
            <person name="Huang E.J."/>
            <person name="Li L.F."/>
            <person name="Wei W."/>
            <person name="Gao Y.C."/>
            <person name="Liu J.Z."/>
            <person name="Shao H.Z."/>
            <person name="Wang X."/>
            <person name="Wang C.C."/>
            <person name="Yang T.C."/>
            <person name="Huo Q.B."/>
            <person name="Li W."/>
            <person name="Chen H.Y."/>
            <person name="Chen S.E."/>
            <person name="Zhou L.G."/>
            <person name="Ni X.B."/>
            <person name="Tian J.H."/>
            <person name="Sheng Y."/>
            <person name="Liu T."/>
            <person name="Pan Y.S."/>
            <person name="Xia L.Y."/>
            <person name="Li J."/>
            <person name="Zhao F."/>
            <person name="Cao W.C."/>
        </authorList>
    </citation>
    <scope>NUCLEOTIDE SEQUENCE</scope>
    <source>
        <strain evidence="3">Rmic-2018</strain>
    </source>
</reference>
<proteinExistence type="predicted"/>
<protein>
    <submittedName>
        <fullName evidence="3">Uncharacterized protein</fullName>
    </submittedName>
</protein>
<accession>A0A9J6DKM5</accession>
<dbReference type="EMBL" id="JABSTU010000009">
    <property type="protein sequence ID" value="KAH8022563.1"/>
    <property type="molecule type" value="Genomic_DNA"/>
</dbReference>
<keyword evidence="2" id="KW-0472">Membrane</keyword>
<evidence type="ECO:0000313" key="4">
    <source>
        <dbReference type="Proteomes" id="UP000821866"/>
    </source>
</evidence>
<evidence type="ECO:0000256" key="2">
    <source>
        <dbReference type="SAM" id="Phobius"/>
    </source>
</evidence>
<dbReference type="AlphaFoldDB" id="A0A9J6DKM5"/>
<dbReference type="Proteomes" id="UP000821866">
    <property type="component" value="Chromosome 7"/>
</dbReference>
<keyword evidence="2" id="KW-1133">Transmembrane helix</keyword>
<gene>
    <name evidence="3" type="ORF">HPB51_025660</name>
</gene>
<comment type="caution">
    <text evidence="3">The sequence shown here is derived from an EMBL/GenBank/DDBJ whole genome shotgun (WGS) entry which is preliminary data.</text>
</comment>
<evidence type="ECO:0000256" key="1">
    <source>
        <dbReference type="SAM" id="MobiDB-lite"/>
    </source>
</evidence>
<keyword evidence="2" id="KW-0812">Transmembrane</keyword>
<evidence type="ECO:0000313" key="3">
    <source>
        <dbReference type="EMBL" id="KAH8022563.1"/>
    </source>
</evidence>
<feature type="transmembrane region" description="Helical" evidence="2">
    <location>
        <begin position="34"/>
        <end position="56"/>
    </location>
</feature>
<dbReference type="VEuPathDB" id="VectorBase:LOC119174357"/>
<keyword evidence="4" id="KW-1185">Reference proteome</keyword>
<organism evidence="3 4">
    <name type="scientific">Rhipicephalus microplus</name>
    <name type="common">Cattle tick</name>
    <name type="synonym">Boophilus microplus</name>
    <dbReference type="NCBI Taxonomy" id="6941"/>
    <lineage>
        <taxon>Eukaryota</taxon>
        <taxon>Metazoa</taxon>
        <taxon>Ecdysozoa</taxon>
        <taxon>Arthropoda</taxon>
        <taxon>Chelicerata</taxon>
        <taxon>Arachnida</taxon>
        <taxon>Acari</taxon>
        <taxon>Parasitiformes</taxon>
        <taxon>Ixodida</taxon>
        <taxon>Ixodoidea</taxon>
        <taxon>Ixodidae</taxon>
        <taxon>Rhipicephalinae</taxon>
        <taxon>Rhipicephalus</taxon>
        <taxon>Boophilus</taxon>
    </lineage>
</organism>
<name>A0A9J6DKM5_RHIMP</name>
<sequence>MVIMVRATAAPHHHVVHPVVCCTVKRVMRLLPSALLLIFVLSLILVTLVQIAVIHSHRRAIYLQRRLASTSRPSPARPQVAVVSQGQMRPVASSPEGGASGSPTAHFQAWSAVHRSRGGDYSHRKPNASHNRAQAAVRARPNALQVEALLDRNAPTVDNNIKILTGLANAARIRDIFAGASAGTPHRQRLTSPASVREDMLVSAVPSDDGVSWKLVKDDVYRRAGGGVSAVTAVREDDEDNDSARRTRKFASDKAKKTSVEVVTRPLCPEVPPGLAILHPEGLACPPDFAADEDASSVRKRRLEVVLSPARILVWNRGTMPYTLPMLFALCQSDRPSAL</sequence>